<feature type="transmembrane region" description="Helical" evidence="2">
    <location>
        <begin position="478"/>
        <end position="496"/>
    </location>
</feature>
<feature type="transmembrane region" description="Helical" evidence="2">
    <location>
        <begin position="295"/>
        <end position="315"/>
    </location>
</feature>
<keyword evidence="5" id="KW-1185">Reference proteome</keyword>
<evidence type="ECO:0000256" key="2">
    <source>
        <dbReference type="SAM" id="Phobius"/>
    </source>
</evidence>
<dbReference type="PANTHER" id="PTHR45689">
    <property type="entry name" value="I[[H]] CHANNEL, ISOFORM E"/>
    <property type="match status" value="1"/>
</dbReference>
<evidence type="ECO:0000313" key="4">
    <source>
        <dbReference type="EMBL" id="EAR93496.1"/>
    </source>
</evidence>
<dbReference type="KEGG" id="tet:TTHERM_00424640"/>
<dbReference type="Pfam" id="PF00027">
    <property type="entry name" value="cNMP_binding"/>
    <property type="match status" value="1"/>
</dbReference>
<dbReference type="InterPro" id="IPR000595">
    <property type="entry name" value="cNMP-bd_dom"/>
</dbReference>
<dbReference type="OrthoDB" id="421226at2759"/>
<organism evidence="4 5">
    <name type="scientific">Tetrahymena thermophila (strain SB210)</name>
    <dbReference type="NCBI Taxonomy" id="312017"/>
    <lineage>
        <taxon>Eukaryota</taxon>
        <taxon>Sar</taxon>
        <taxon>Alveolata</taxon>
        <taxon>Ciliophora</taxon>
        <taxon>Intramacronucleata</taxon>
        <taxon>Oligohymenophorea</taxon>
        <taxon>Hymenostomatida</taxon>
        <taxon>Tetrahymenina</taxon>
        <taxon>Tetrahymenidae</taxon>
        <taxon>Tetrahymena</taxon>
    </lineage>
</organism>
<proteinExistence type="predicted"/>
<sequence>MSKLLTPSIDQGNKESQNIIVEDLEHQHYGQTQKQPSWKDGKQIESLTNLQVVPLKKGDQEQFNSEGYNNEATSLNKICSEKRISQEKMINIDNTGIKQYQSNKGSMSDRGIDAWGEKLKKRQSKNYMYMPRQSDVSKDISTSMGEDQTIFAFSKGPNRYKMTKRESVFDKPNQEHLFMQKMRKRVMRFFQNYTNKGKLQFYEKLSVHRTINDKSDCYFDKKSQLPFSWIFNKLQKKLITIYSQSFISKIPVIRQQTYLSLILNFLVILYNFLFFLLLSIILVFPDVIPGSQTTLYKITLGIWIFEVLLKLNTSTHKDSNVITNRKQIVAIYFKKYIIWDSISFILLILLILGAYISQDLGDGWSVYILFQIICFVKLFNLQKDLEVFQQQLCTMVRRYYLIKLINLIVKFFIIGHMIALIWYLIGKFEQRYLGESVTWQNQGILQDPSWWRLYLMAMNWSLMMMTTSQSTGTTVLQIFFATFIMLFTTIIAGYMITVTGQILSEMDASEENKKTDLNIINDYMRNKKISSNLQLKVNVYLDYFYQKNYQKQQEDTKNVLSKISSELRSNLQKEYFYQILSKIDFLKYNYTAQSLQNIAIKCEEIAYFPNQTIFEENDYSNAALLIIIEGSVEIYSQVANSHEIKVITQLKEGNILGQINFFTGMARSASARSVGFTKIARITRDNFMEVVKDNEQDIQTFYQMKDNILLYENYREMNIKCSACQSFGHLQGSCSLVHFNKEFAIQSAKVSNQIQQRRGVNLNQRKVNKKHNTLKKLQETVEKNLQLLQTALQDSNFYTQTLENEEVEEDGDDLSSSSEAKLQNQNSLKSQQQLKKIPEQEDEEEDRNSNYQLINKNKNKENQEDNNTQLPFSSSSQSQAEQQDGNVNRRLLQNNQISQFNTQNERLEQIHKQSDLINLNKKTDKTDENQQQIKIQANQILPEEAINKKKQINKHFSPVYTQNAQKQTRLEMKMKLQEIKDIQEQENQSNSPDRSPQSQNGEEMLMFDQIKENYLQTQNTVYDELNSSYNNILNNSSTHGGKIDKNIRKYQSIMDTFYWSFDKQKNYDFYFNHGNAFIKIHQYKYYQKKKELKQFQAGALIKGMQSRRSKGSRGASFLVQKIQMLQNIGSLVNIKQLK</sequence>
<keyword evidence="2" id="KW-0812">Transmembrane</keyword>
<dbReference type="GO" id="GO:0035725">
    <property type="term" value="P:sodium ion transmembrane transport"/>
    <property type="evidence" value="ECO:0007669"/>
    <property type="project" value="TreeGrafter"/>
</dbReference>
<feature type="compositionally biased region" description="Low complexity" evidence="1">
    <location>
        <begin position="873"/>
        <end position="883"/>
    </location>
</feature>
<feature type="transmembrane region" description="Helical" evidence="2">
    <location>
        <begin position="363"/>
        <end position="379"/>
    </location>
</feature>
<dbReference type="Proteomes" id="UP000009168">
    <property type="component" value="Unassembled WGS sequence"/>
</dbReference>
<dbReference type="Gene3D" id="1.10.287.70">
    <property type="match status" value="1"/>
</dbReference>
<name>Q23AJ6_TETTS</name>
<dbReference type="RefSeq" id="XP_001013741.1">
    <property type="nucleotide sequence ID" value="XM_001013741.3"/>
</dbReference>
<reference evidence="5" key="1">
    <citation type="journal article" date="2006" name="PLoS Biol.">
        <title>Macronuclear genome sequence of the ciliate Tetrahymena thermophila, a model eukaryote.</title>
        <authorList>
            <person name="Eisen J.A."/>
            <person name="Coyne R.S."/>
            <person name="Wu M."/>
            <person name="Wu D."/>
            <person name="Thiagarajan M."/>
            <person name="Wortman J.R."/>
            <person name="Badger J.H."/>
            <person name="Ren Q."/>
            <person name="Amedeo P."/>
            <person name="Jones K.M."/>
            <person name="Tallon L.J."/>
            <person name="Delcher A.L."/>
            <person name="Salzberg S.L."/>
            <person name="Silva J.C."/>
            <person name="Haas B.J."/>
            <person name="Majoros W.H."/>
            <person name="Farzad M."/>
            <person name="Carlton J.M."/>
            <person name="Smith R.K. Jr."/>
            <person name="Garg J."/>
            <person name="Pearlman R.E."/>
            <person name="Karrer K.M."/>
            <person name="Sun L."/>
            <person name="Manning G."/>
            <person name="Elde N.C."/>
            <person name="Turkewitz A.P."/>
            <person name="Asai D.J."/>
            <person name="Wilkes D.E."/>
            <person name="Wang Y."/>
            <person name="Cai H."/>
            <person name="Collins K."/>
            <person name="Stewart B.A."/>
            <person name="Lee S.R."/>
            <person name="Wilamowska K."/>
            <person name="Weinberg Z."/>
            <person name="Ruzzo W.L."/>
            <person name="Wloga D."/>
            <person name="Gaertig J."/>
            <person name="Frankel J."/>
            <person name="Tsao C.-C."/>
            <person name="Gorovsky M.A."/>
            <person name="Keeling P.J."/>
            <person name="Waller R.F."/>
            <person name="Patron N.J."/>
            <person name="Cherry J.M."/>
            <person name="Stover N.A."/>
            <person name="Krieger C.J."/>
            <person name="del Toro C."/>
            <person name="Ryder H.F."/>
            <person name="Williamson S.C."/>
            <person name="Barbeau R.A."/>
            <person name="Hamilton E.P."/>
            <person name="Orias E."/>
        </authorList>
    </citation>
    <scope>NUCLEOTIDE SEQUENCE [LARGE SCALE GENOMIC DNA]</scope>
    <source>
        <strain evidence="5">SB210</strain>
    </source>
</reference>
<dbReference type="Gene3D" id="2.60.120.10">
    <property type="entry name" value="Jelly Rolls"/>
    <property type="match status" value="1"/>
</dbReference>
<dbReference type="EMBL" id="GG662724">
    <property type="protein sequence ID" value="EAR93496.1"/>
    <property type="molecule type" value="Genomic_DNA"/>
</dbReference>
<dbReference type="PANTHER" id="PTHR45689:SF5">
    <property type="entry name" value="I[[H]] CHANNEL, ISOFORM E"/>
    <property type="match status" value="1"/>
</dbReference>
<dbReference type="Gene3D" id="1.10.287.630">
    <property type="entry name" value="Helix hairpin bin"/>
    <property type="match status" value="1"/>
</dbReference>
<keyword evidence="2" id="KW-0472">Membrane</keyword>
<evidence type="ECO:0000256" key="1">
    <source>
        <dbReference type="SAM" id="MobiDB-lite"/>
    </source>
</evidence>
<protein>
    <submittedName>
        <fullName evidence="4">Cyclic nucleotide-binding domain protein</fullName>
    </submittedName>
</protein>
<dbReference type="InterPro" id="IPR018490">
    <property type="entry name" value="cNMP-bd_dom_sf"/>
</dbReference>
<feature type="transmembrane region" description="Helical" evidence="2">
    <location>
        <begin position="258"/>
        <end position="283"/>
    </location>
</feature>
<dbReference type="HOGENOM" id="CLU_009864_0_0_1"/>
<dbReference type="SMART" id="SM00100">
    <property type="entry name" value="cNMP"/>
    <property type="match status" value="1"/>
</dbReference>
<gene>
    <name evidence="4" type="ORF">TTHERM_00424640</name>
</gene>
<dbReference type="GO" id="GO:0005249">
    <property type="term" value="F:voltage-gated potassium channel activity"/>
    <property type="evidence" value="ECO:0007669"/>
    <property type="project" value="TreeGrafter"/>
</dbReference>
<feature type="domain" description="Cyclic nucleotide-binding" evidence="3">
    <location>
        <begin position="624"/>
        <end position="691"/>
    </location>
</feature>
<dbReference type="InterPro" id="IPR014710">
    <property type="entry name" value="RmlC-like_jellyroll"/>
</dbReference>
<feature type="region of interest" description="Disordered" evidence="1">
    <location>
        <begin position="805"/>
        <end position="884"/>
    </location>
</feature>
<dbReference type="GO" id="GO:0003254">
    <property type="term" value="P:regulation of membrane depolarization"/>
    <property type="evidence" value="ECO:0007669"/>
    <property type="project" value="TreeGrafter"/>
</dbReference>
<dbReference type="SUPFAM" id="SSF51206">
    <property type="entry name" value="cAMP-binding domain-like"/>
    <property type="match status" value="1"/>
</dbReference>
<dbReference type="GO" id="GO:0098855">
    <property type="term" value="C:HCN channel complex"/>
    <property type="evidence" value="ECO:0007669"/>
    <property type="project" value="TreeGrafter"/>
</dbReference>
<dbReference type="PROSITE" id="PS50042">
    <property type="entry name" value="CNMP_BINDING_3"/>
    <property type="match status" value="1"/>
</dbReference>
<dbReference type="AlphaFoldDB" id="Q23AJ6"/>
<feature type="transmembrane region" description="Helical" evidence="2">
    <location>
        <begin position="336"/>
        <end position="357"/>
    </location>
</feature>
<keyword evidence="2" id="KW-1133">Transmembrane helix</keyword>
<dbReference type="CDD" id="cd00038">
    <property type="entry name" value="CAP_ED"/>
    <property type="match status" value="1"/>
</dbReference>
<dbReference type="InParanoid" id="Q23AJ6"/>
<dbReference type="SUPFAM" id="SSF81324">
    <property type="entry name" value="Voltage-gated potassium channels"/>
    <property type="match status" value="1"/>
</dbReference>
<dbReference type="eggNOG" id="KOG0500">
    <property type="taxonomic scope" value="Eukaryota"/>
</dbReference>
<evidence type="ECO:0000313" key="5">
    <source>
        <dbReference type="Proteomes" id="UP000009168"/>
    </source>
</evidence>
<dbReference type="InterPro" id="IPR051413">
    <property type="entry name" value="K/Na_HCN_channel"/>
</dbReference>
<dbReference type="GeneID" id="7845635"/>
<feature type="compositionally biased region" description="Low complexity" evidence="1">
    <location>
        <begin position="814"/>
        <end position="835"/>
    </location>
</feature>
<feature type="transmembrane region" description="Helical" evidence="2">
    <location>
        <begin position="400"/>
        <end position="425"/>
    </location>
</feature>
<evidence type="ECO:0000259" key="3">
    <source>
        <dbReference type="PROSITE" id="PS50042"/>
    </source>
</evidence>
<feature type="transmembrane region" description="Helical" evidence="2">
    <location>
        <begin position="449"/>
        <end position="466"/>
    </location>
</feature>
<accession>Q23AJ6</accession>